<name>A0A3M3MPM3_9PSED</name>
<dbReference type="InterPro" id="IPR011051">
    <property type="entry name" value="RmlC_Cupin_sf"/>
</dbReference>
<evidence type="ECO:0000313" key="3">
    <source>
        <dbReference type="Proteomes" id="UP000278062"/>
    </source>
</evidence>
<proteinExistence type="predicted"/>
<comment type="caution">
    <text evidence="2">The sequence shown here is derived from an EMBL/GenBank/DDBJ whole genome shotgun (WGS) entry which is preliminary data.</text>
</comment>
<accession>A0A3M3MPM3</accession>
<dbReference type="Proteomes" id="UP000278062">
    <property type="component" value="Unassembled WGS sequence"/>
</dbReference>
<evidence type="ECO:0000259" key="1">
    <source>
        <dbReference type="Pfam" id="PF07883"/>
    </source>
</evidence>
<organism evidence="2 3">
    <name type="scientific">Pseudomonas syringae pv. apii</name>
    <dbReference type="NCBI Taxonomy" id="81036"/>
    <lineage>
        <taxon>Bacteria</taxon>
        <taxon>Pseudomonadati</taxon>
        <taxon>Pseudomonadota</taxon>
        <taxon>Gammaproteobacteria</taxon>
        <taxon>Pseudomonadales</taxon>
        <taxon>Pseudomonadaceae</taxon>
        <taxon>Pseudomonas</taxon>
    </lineage>
</organism>
<dbReference type="SUPFAM" id="SSF51182">
    <property type="entry name" value="RmlC-like cupins"/>
    <property type="match status" value="1"/>
</dbReference>
<sequence length="182" mass="19598">MQRHELGWLQLYSLSKELPMRQRSAMPAIGLLATIVFNAHAGDAPSAQSMTIVRNGEQASIIGALTHFVGNARIDPLFAAQAPSKVSAGYVTFQPGARSNWHTHPLGQTLVVTTGTGWVQQQGADKQVIKPGDVIWTPPGIKHWHGATSTTGVTHMAIQEVLEGKSVEWLEPVTEAQYGASL</sequence>
<feature type="domain" description="Cupin type-2" evidence="1">
    <location>
        <begin position="90"/>
        <end position="151"/>
    </location>
</feature>
<reference evidence="2 3" key="1">
    <citation type="submission" date="2018-08" db="EMBL/GenBank/DDBJ databases">
        <title>Recombination of ecologically and evolutionarily significant loci maintains genetic cohesion in the Pseudomonas syringae species complex.</title>
        <authorList>
            <person name="Dillon M."/>
            <person name="Thakur S."/>
            <person name="Almeida R.N.D."/>
            <person name="Weir B.S."/>
            <person name="Guttman D.S."/>
        </authorList>
    </citation>
    <scope>NUCLEOTIDE SEQUENCE [LARGE SCALE GENOMIC DNA]</scope>
    <source>
        <strain evidence="2 3">1089_5</strain>
    </source>
</reference>
<dbReference type="EMBL" id="RBPL01000103">
    <property type="protein sequence ID" value="RMN93264.1"/>
    <property type="molecule type" value="Genomic_DNA"/>
</dbReference>
<dbReference type="PANTHER" id="PTHR43698">
    <property type="entry name" value="RIBD C-TERMINAL DOMAIN CONTAINING PROTEIN"/>
    <property type="match status" value="1"/>
</dbReference>
<protein>
    <submittedName>
        <fullName evidence="2">Cupin protein</fullName>
    </submittedName>
</protein>
<dbReference type="PANTHER" id="PTHR43698:SF1">
    <property type="entry name" value="BLL4564 PROTEIN"/>
    <property type="match status" value="1"/>
</dbReference>
<dbReference type="Pfam" id="PF07883">
    <property type="entry name" value="Cupin_2"/>
    <property type="match status" value="1"/>
</dbReference>
<dbReference type="InterPro" id="IPR014710">
    <property type="entry name" value="RmlC-like_jellyroll"/>
</dbReference>
<dbReference type="InterPro" id="IPR013096">
    <property type="entry name" value="Cupin_2"/>
</dbReference>
<dbReference type="Gene3D" id="2.60.120.10">
    <property type="entry name" value="Jelly Rolls"/>
    <property type="match status" value="1"/>
</dbReference>
<dbReference type="CDD" id="cd02233">
    <property type="entry name" value="cupin_HNL-like"/>
    <property type="match status" value="1"/>
</dbReference>
<evidence type="ECO:0000313" key="2">
    <source>
        <dbReference type="EMBL" id="RMN93264.1"/>
    </source>
</evidence>
<dbReference type="InterPro" id="IPR047263">
    <property type="entry name" value="HNL-like_cupin"/>
</dbReference>
<dbReference type="AlphaFoldDB" id="A0A3M3MPM3"/>
<gene>
    <name evidence="2" type="ORF">ALQ49_100566</name>
</gene>